<dbReference type="Proteomes" id="UP000308267">
    <property type="component" value="Unassembled WGS sequence"/>
</dbReference>
<gene>
    <name evidence="2" type="ORF">CRM22_002776</name>
</gene>
<accession>A0A4S2M4H5</accession>
<proteinExistence type="predicted"/>
<protein>
    <submittedName>
        <fullName evidence="2">Uncharacterized protein</fullName>
    </submittedName>
</protein>
<organism evidence="2 3">
    <name type="scientific">Opisthorchis felineus</name>
    <dbReference type="NCBI Taxonomy" id="147828"/>
    <lineage>
        <taxon>Eukaryota</taxon>
        <taxon>Metazoa</taxon>
        <taxon>Spiralia</taxon>
        <taxon>Lophotrochozoa</taxon>
        <taxon>Platyhelminthes</taxon>
        <taxon>Trematoda</taxon>
        <taxon>Digenea</taxon>
        <taxon>Opisthorchiida</taxon>
        <taxon>Opisthorchiata</taxon>
        <taxon>Opisthorchiidae</taxon>
        <taxon>Opisthorchis</taxon>
    </lineage>
</organism>
<dbReference type="OrthoDB" id="6278202at2759"/>
<dbReference type="STRING" id="147828.A0A4S2M4H5"/>
<name>A0A4S2M4H5_OPIFE</name>
<dbReference type="AlphaFoldDB" id="A0A4S2M4H5"/>
<sequence length="143" mass="16128">MTSQFEPIRYGIWRPEFGLPLLNESGGRKSLTFTKSTIHWMSSHNDGSFIFAPPSNPQWVLIEAVEKGSPTAVQLAVSSFKQGLRAMLNDANTLIDSLKKRTLELEKQLSASYADIDRLSLDLCKLRSRLLEDGVIKYLEKRA</sequence>
<keyword evidence="3" id="KW-1185">Reference proteome</keyword>
<comment type="caution">
    <text evidence="2">The sequence shown here is derived from an EMBL/GenBank/DDBJ whole genome shotgun (WGS) entry which is preliminary data.</text>
</comment>
<dbReference type="EMBL" id="SJOL01004811">
    <property type="protein sequence ID" value="TGZ71195.1"/>
    <property type="molecule type" value="Genomic_DNA"/>
</dbReference>
<keyword evidence="1" id="KW-0175">Coiled coil</keyword>
<reference evidence="2 3" key="1">
    <citation type="journal article" date="2019" name="BMC Genomics">
        <title>New insights from Opisthorchis felineus genome: update on genomics of the epidemiologically important liver flukes.</title>
        <authorList>
            <person name="Ershov N.I."/>
            <person name="Mordvinov V.A."/>
            <person name="Prokhortchouk E.B."/>
            <person name="Pakharukova M.Y."/>
            <person name="Gunbin K.V."/>
            <person name="Ustyantsev K."/>
            <person name="Genaev M.A."/>
            <person name="Blinov A.G."/>
            <person name="Mazur A."/>
            <person name="Boulygina E."/>
            <person name="Tsygankova S."/>
            <person name="Khrameeva E."/>
            <person name="Chekanov N."/>
            <person name="Fan G."/>
            <person name="Xiao A."/>
            <person name="Zhang H."/>
            <person name="Xu X."/>
            <person name="Yang H."/>
            <person name="Solovyev V."/>
            <person name="Lee S.M."/>
            <person name="Liu X."/>
            <person name="Afonnikov D.A."/>
            <person name="Skryabin K.G."/>
        </authorList>
    </citation>
    <scope>NUCLEOTIDE SEQUENCE [LARGE SCALE GENOMIC DNA]</scope>
    <source>
        <strain evidence="2">AK-0245</strain>
        <tissue evidence="2">Whole organism</tissue>
    </source>
</reference>
<evidence type="ECO:0000313" key="3">
    <source>
        <dbReference type="Proteomes" id="UP000308267"/>
    </source>
</evidence>
<evidence type="ECO:0000313" key="2">
    <source>
        <dbReference type="EMBL" id="TGZ71195.1"/>
    </source>
</evidence>
<evidence type="ECO:0000256" key="1">
    <source>
        <dbReference type="SAM" id="Coils"/>
    </source>
</evidence>
<feature type="coiled-coil region" evidence="1">
    <location>
        <begin position="81"/>
        <end position="108"/>
    </location>
</feature>